<proteinExistence type="predicted"/>
<evidence type="ECO:0000313" key="1">
    <source>
        <dbReference type="EMBL" id="TFK73314.1"/>
    </source>
</evidence>
<organism evidence="1 2">
    <name type="scientific">Pluteus cervinus</name>
    <dbReference type="NCBI Taxonomy" id="181527"/>
    <lineage>
        <taxon>Eukaryota</taxon>
        <taxon>Fungi</taxon>
        <taxon>Dikarya</taxon>
        <taxon>Basidiomycota</taxon>
        <taxon>Agaricomycotina</taxon>
        <taxon>Agaricomycetes</taxon>
        <taxon>Agaricomycetidae</taxon>
        <taxon>Agaricales</taxon>
        <taxon>Pluteineae</taxon>
        <taxon>Pluteaceae</taxon>
        <taxon>Pluteus</taxon>
    </lineage>
</organism>
<dbReference type="EMBL" id="ML208277">
    <property type="protein sequence ID" value="TFK73314.1"/>
    <property type="molecule type" value="Genomic_DNA"/>
</dbReference>
<sequence length="116" mass="13078">MRFRCQWRGSRIRNGGASIGILHASAFGQHIFVLNGFPDAVELLEKRASIYSSRPALPLMQMMGWTFNSGLLPYGDTWRPHRKVLQQGLRKDVLEPYQPKLTTKTGELLQNLAAAP</sequence>
<accession>A0ACD3B5Q7</accession>
<name>A0ACD3B5Q7_9AGAR</name>
<evidence type="ECO:0000313" key="2">
    <source>
        <dbReference type="Proteomes" id="UP000308600"/>
    </source>
</evidence>
<reference evidence="1 2" key="1">
    <citation type="journal article" date="2019" name="Nat. Ecol. Evol.">
        <title>Megaphylogeny resolves global patterns of mushroom evolution.</title>
        <authorList>
            <person name="Varga T."/>
            <person name="Krizsan K."/>
            <person name="Foldi C."/>
            <person name="Dima B."/>
            <person name="Sanchez-Garcia M."/>
            <person name="Sanchez-Ramirez S."/>
            <person name="Szollosi G.J."/>
            <person name="Szarkandi J.G."/>
            <person name="Papp V."/>
            <person name="Albert L."/>
            <person name="Andreopoulos W."/>
            <person name="Angelini C."/>
            <person name="Antonin V."/>
            <person name="Barry K.W."/>
            <person name="Bougher N.L."/>
            <person name="Buchanan P."/>
            <person name="Buyck B."/>
            <person name="Bense V."/>
            <person name="Catcheside P."/>
            <person name="Chovatia M."/>
            <person name="Cooper J."/>
            <person name="Damon W."/>
            <person name="Desjardin D."/>
            <person name="Finy P."/>
            <person name="Geml J."/>
            <person name="Haridas S."/>
            <person name="Hughes K."/>
            <person name="Justo A."/>
            <person name="Karasinski D."/>
            <person name="Kautmanova I."/>
            <person name="Kiss B."/>
            <person name="Kocsube S."/>
            <person name="Kotiranta H."/>
            <person name="LaButti K.M."/>
            <person name="Lechner B.E."/>
            <person name="Liimatainen K."/>
            <person name="Lipzen A."/>
            <person name="Lukacs Z."/>
            <person name="Mihaltcheva S."/>
            <person name="Morgado L.N."/>
            <person name="Niskanen T."/>
            <person name="Noordeloos M.E."/>
            <person name="Ohm R.A."/>
            <person name="Ortiz-Santana B."/>
            <person name="Ovrebo C."/>
            <person name="Racz N."/>
            <person name="Riley R."/>
            <person name="Savchenko A."/>
            <person name="Shiryaev A."/>
            <person name="Soop K."/>
            <person name="Spirin V."/>
            <person name="Szebenyi C."/>
            <person name="Tomsovsky M."/>
            <person name="Tulloss R.E."/>
            <person name="Uehling J."/>
            <person name="Grigoriev I.V."/>
            <person name="Vagvolgyi C."/>
            <person name="Papp T."/>
            <person name="Martin F.M."/>
            <person name="Miettinen O."/>
            <person name="Hibbett D.S."/>
            <person name="Nagy L.G."/>
        </authorList>
    </citation>
    <scope>NUCLEOTIDE SEQUENCE [LARGE SCALE GENOMIC DNA]</scope>
    <source>
        <strain evidence="1 2">NL-1719</strain>
    </source>
</reference>
<keyword evidence="2" id="KW-1185">Reference proteome</keyword>
<dbReference type="Proteomes" id="UP000308600">
    <property type="component" value="Unassembled WGS sequence"/>
</dbReference>
<gene>
    <name evidence="1" type="ORF">BDN72DRAFT_217017</name>
</gene>
<protein>
    <submittedName>
        <fullName evidence="1">Uncharacterized protein</fullName>
    </submittedName>
</protein>